<dbReference type="Pfam" id="PF00990">
    <property type="entry name" value="GGDEF"/>
    <property type="match status" value="1"/>
</dbReference>
<dbReference type="InterPro" id="IPR050469">
    <property type="entry name" value="Diguanylate_Cyclase"/>
</dbReference>
<dbReference type="CDD" id="cd01949">
    <property type="entry name" value="GGDEF"/>
    <property type="match status" value="1"/>
</dbReference>
<dbReference type="EMBL" id="JBHSEH010000020">
    <property type="protein sequence ID" value="MFC4427247.1"/>
    <property type="molecule type" value="Genomic_DNA"/>
</dbReference>
<feature type="domain" description="GGDEF" evidence="1">
    <location>
        <begin position="399"/>
        <end position="530"/>
    </location>
</feature>
<proteinExistence type="predicted"/>
<keyword evidence="2" id="KW-0808">Transferase</keyword>
<dbReference type="PANTHER" id="PTHR45138:SF9">
    <property type="entry name" value="DIGUANYLATE CYCLASE DGCM-RELATED"/>
    <property type="match status" value="1"/>
</dbReference>
<dbReference type="NCBIfam" id="TIGR00254">
    <property type="entry name" value="GGDEF"/>
    <property type="match status" value="1"/>
</dbReference>
<reference evidence="3" key="1">
    <citation type="journal article" date="2019" name="Int. J. Syst. Evol. Microbiol.">
        <title>The Global Catalogue of Microorganisms (GCM) 10K type strain sequencing project: providing services to taxonomists for standard genome sequencing and annotation.</title>
        <authorList>
            <consortium name="The Broad Institute Genomics Platform"/>
            <consortium name="The Broad Institute Genome Sequencing Center for Infectious Disease"/>
            <person name="Wu L."/>
            <person name="Ma J."/>
        </authorList>
    </citation>
    <scope>NUCLEOTIDE SEQUENCE [LARGE SCALE GENOMIC DNA]</scope>
    <source>
        <strain evidence="3">CCUG 56029</strain>
    </source>
</reference>
<accession>A0ABV8XRP3</accession>
<protein>
    <submittedName>
        <fullName evidence="2">Diguanylate cyclase domain-containing protein</fullName>
        <ecNumber evidence="2">2.7.7.65</ecNumber>
    </submittedName>
</protein>
<dbReference type="InterPro" id="IPR043128">
    <property type="entry name" value="Rev_trsase/Diguanyl_cyclase"/>
</dbReference>
<dbReference type="Gene3D" id="3.30.70.270">
    <property type="match status" value="1"/>
</dbReference>
<sequence>MVSAGMPNLRRVAWGVLATIALIGVWSNASLERDTSELQKEVSVMNITDRQRVYAEEVARHAWQLVTALSVEDRKQARTRLKRSVAGMRDGQGAWVQATALNDPQVTAPPLYSRLDVEVQGYLAAANSILLTPDEQLKRRNSDIRWLEQQASGPLISVLDEAITALEDQGEGHIRSMIVAARLRLVCVIALLFGLGQGVFRPLDRRIRRAQAELTAERDFAQTLLAISALVESEFDPAAMAAEVLNLLGPALGMNRSSVLLVRDRHVEVVTAWPPDEPAPGVWEVEGRVHRVADAEHSVTIIDGGAAASGQTSEAWVSLALVEETQFLLAGSRAQPVTSWSSRDRALLSAAARTVRVALERQGRFRQVERAALTDPLTGLGNRRALNRALEELSVRPGEPFGLLSVDVDGLKQVNDTFGHHCGDRLLQEFGRALQDMFREQDLVFRLGGDEFIVLLPGCRQEQAQSMLDRVQAASERVRHQPELMGCGASAGAAFRPDDGPLLAHLVARADERMYEHKRRRKTQPVCEPA</sequence>
<gene>
    <name evidence="2" type="ORF">ACFOZ9_13610</name>
</gene>
<evidence type="ECO:0000313" key="3">
    <source>
        <dbReference type="Proteomes" id="UP001595998"/>
    </source>
</evidence>
<comment type="caution">
    <text evidence="2">The sequence shown here is derived from an EMBL/GenBank/DDBJ whole genome shotgun (WGS) entry which is preliminary data.</text>
</comment>
<keyword evidence="3" id="KW-1185">Reference proteome</keyword>
<name>A0ABV8XRP3_9DEIO</name>
<evidence type="ECO:0000313" key="2">
    <source>
        <dbReference type="EMBL" id="MFC4427247.1"/>
    </source>
</evidence>
<dbReference type="InterPro" id="IPR000160">
    <property type="entry name" value="GGDEF_dom"/>
</dbReference>
<dbReference type="GO" id="GO:0052621">
    <property type="term" value="F:diguanylate cyclase activity"/>
    <property type="evidence" value="ECO:0007669"/>
    <property type="project" value="UniProtKB-EC"/>
</dbReference>
<dbReference type="PROSITE" id="PS50887">
    <property type="entry name" value="GGDEF"/>
    <property type="match status" value="1"/>
</dbReference>
<dbReference type="SUPFAM" id="SSF55073">
    <property type="entry name" value="Nucleotide cyclase"/>
    <property type="match status" value="1"/>
</dbReference>
<dbReference type="SMART" id="SM00267">
    <property type="entry name" value="GGDEF"/>
    <property type="match status" value="1"/>
</dbReference>
<evidence type="ECO:0000259" key="1">
    <source>
        <dbReference type="PROSITE" id="PS50887"/>
    </source>
</evidence>
<keyword evidence="2" id="KW-0548">Nucleotidyltransferase</keyword>
<organism evidence="2 3">
    <name type="scientific">Deinococcus navajonensis</name>
    <dbReference type="NCBI Taxonomy" id="309884"/>
    <lineage>
        <taxon>Bacteria</taxon>
        <taxon>Thermotogati</taxon>
        <taxon>Deinococcota</taxon>
        <taxon>Deinococci</taxon>
        <taxon>Deinococcales</taxon>
        <taxon>Deinococcaceae</taxon>
        <taxon>Deinococcus</taxon>
    </lineage>
</organism>
<dbReference type="EC" id="2.7.7.65" evidence="2"/>
<dbReference type="InterPro" id="IPR029787">
    <property type="entry name" value="Nucleotide_cyclase"/>
</dbReference>
<dbReference type="SUPFAM" id="SSF55781">
    <property type="entry name" value="GAF domain-like"/>
    <property type="match status" value="1"/>
</dbReference>
<dbReference type="Proteomes" id="UP001595998">
    <property type="component" value="Unassembled WGS sequence"/>
</dbReference>
<dbReference type="PANTHER" id="PTHR45138">
    <property type="entry name" value="REGULATORY COMPONENTS OF SENSORY TRANSDUCTION SYSTEM"/>
    <property type="match status" value="1"/>
</dbReference>
<dbReference type="RefSeq" id="WP_380040540.1">
    <property type="nucleotide sequence ID" value="NZ_JBHSEH010000020.1"/>
</dbReference>